<feature type="compositionally biased region" description="Low complexity" evidence="8">
    <location>
        <begin position="581"/>
        <end position="620"/>
    </location>
</feature>
<dbReference type="CDD" id="cd13854">
    <property type="entry name" value="CuRO_1_MaLCC_like"/>
    <property type="match status" value="1"/>
</dbReference>
<feature type="domain" description="Plastocyanin-like" evidence="11">
    <location>
        <begin position="1277"/>
        <end position="1393"/>
    </location>
</feature>
<feature type="domain" description="Plastocyanin-like" evidence="12">
    <location>
        <begin position="917"/>
        <end position="1032"/>
    </location>
</feature>
<comment type="similarity">
    <text evidence="1">Belongs to the multicopper oxidase family.</text>
</comment>
<dbReference type="Gene3D" id="2.60.40.420">
    <property type="entry name" value="Cupredoxins - blue copper proteins"/>
    <property type="match status" value="3"/>
</dbReference>
<evidence type="ECO:0000259" key="10">
    <source>
        <dbReference type="Pfam" id="PF00394"/>
    </source>
</evidence>
<feature type="compositionally biased region" description="Polar residues" evidence="8">
    <location>
        <begin position="108"/>
        <end position="118"/>
    </location>
</feature>
<dbReference type="InterPro" id="IPR045087">
    <property type="entry name" value="Cu-oxidase_fam"/>
</dbReference>
<proteinExistence type="inferred from homology"/>
<feature type="coiled-coil region" evidence="7">
    <location>
        <begin position="25"/>
        <end position="52"/>
    </location>
</feature>
<feature type="compositionally biased region" description="Gly residues" evidence="8">
    <location>
        <begin position="84"/>
        <end position="105"/>
    </location>
</feature>
<comment type="caution">
    <text evidence="13">The sequence shown here is derived from an EMBL/GenBank/DDBJ whole genome shotgun (WGS) entry which is preliminary data.</text>
</comment>
<feature type="domain" description="Plastocyanin-like" evidence="10">
    <location>
        <begin position="1043"/>
        <end position="1196"/>
    </location>
</feature>
<dbReference type="GO" id="GO:0005507">
    <property type="term" value="F:copper ion binding"/>
    <property type="evidence" value="ECO:0007669"/>
    <property type="project" value="InterPro"/>
</dbReference>
<accession>A0AAV9JUS5</accession>
<gene>
    <name evidence="13" type="ORF">LTR36_006413</name>
</gene>
<evidence type="ECO:0000256" key="5">
    <source>
        <dbReference type="ARBA" id="ARBA00023008"/>
    </source>
</evidence>
<evidence type="ECO:0000313" key="13">
    <source>
        <dbReference type="EMBL" id="KAK4549416.1"/>
    </source>
</evidence>
<feature type="region of interest" description="Disordered" evidence="8">
    <location>
        <begin position="834"/>
        <end position="873"/>
    </location>
</feature>
<keyword evidence="6" id="KW-0325">Glycoprotein</keyword>
<dbReference type="SUPFAM" id="SSF49503">
    <property type="entry name" value="Cupredoxins"/>
    <property type="match status" value="3"/>
</dbReference>
<feature type="region of interest" description="Disordered" evidence="8">
    <location>
        <begin position="350"/>
        <end position="502"/>
    </location>
</feature>
<keyword evidence="5" id="KW-0186">Copper</keyword>
<dbReference type="CDD" id="cd13880">
    <property type="entry name" value="CuRO_2_MaLCC_like"/>
    <property type="match status" value="1"/>
</dbReference>
<evidence type="ECO:0000256" key="9">
    <source>
        <dbReference type="SAM" id="SignalP"/>
    </source>
</evidence>
<dbReference type="Pfam" id="PF07732">
    <property type="entry name" value="Cu-oxidase_3"/>
    <property type="match status" value="1"/>
</dbReference>
<dbReference type="Pfam" id="PF00394">
    <property type="entry name" value="Cu-oxidase"/>
    <property type="match status" value="1"/>
</dbReference>
<feature type="region of interest" description="Disordered" evidence="8">
    <location>
        <begin position="244"/>
        <end position="275"/>
    </location>
</feature>
<evidence type="ECO:0000256" key="3">
    <source>
        <dbReference type="ARBA" id="ARBA00022737"/>
    </source>
</evidence>
<keyword evidence="7" id="KW-0175">Coiled coil</keyword>
<feature type="compositionally biased region" description="Low complexity" evidence="8">
    <location>
        <begin position="536"/>
        <end position="547"/>
    </location>
</feature>
<dbReference type="PANTHER" id="PTHR11709:SF502">
    <property type="entry name" value="MULTICOPPER OXIDASE"/>
    <property type="match status" value="1"/>
</dbReference>
<dbReference type="FunFam" id="2.60.40.420:FF:000021">
    <property type="entry name" value="Extracellular dihydrogeodin oxidase/laccase"/>
    <property type="match status" value="1"/>
</dbReference>
<reference evidence="13 14" key="1">
    <citation type="submission" date="2021-11" db="EMBL/GenBank/DDBJ databases">
        <title>Black yeast isolated from Biological Soil Crust.</title>
        <authorList>
            <person name="Kurbessoian T."/>
        </authorList>
    </citation>
    <scope>NUCLEOTIDE SEQUENCE [LARGE SCALE GENOMIC DNA]</scope>
    <source>
        <strain evidence="13 14">CCFEE 5522</strain>
    </source>
</reference>
<evidence type="ECO:0000256" key="6">
    <source>
        <dbReference type="ARBA" id="ARBA00023180"/>
    </source>
</evidence>
<dbReference type="InterPro" id="IPR008972">
    <property type="entry name" value="Cupredoxin"/>
</dbReference>
<keyword evidence="4" id="KW-0560">Oxidoreductase</keyword>
<keyword evidence="2" id="KW-0479">Metal-binding</keyword>
<dbReference type="InterPro" id="IPR011707">
    <property type="entry name" value="Cu-oxidase-like_N"/>
</dbReference>
<feature type="compositionally biased region" description="Polar residues" evidence="8">
    <location>
        <begin position="126"/>
        <end position="147"/>
    </location>
</feature>
<evidence type="ECO:0000259" key="11">
    <source>
        <dbReference type="Pfam" id="PF07731"/>
    </source>
</evidence>
<dbReference type="PANTHER" id="PTHR11709">
    <property type="entry name" value="MULTI-COPPER OXIDASE"/>
    <property type="match status" value="1"/>
</dbReference>
<keyword evidence="14" id="KW-1185">Reference proteome</keyword>
<evidence type="ECO:0000256" key="1">
    <source>
        <dbReference type="ARBA" id="ARBA00010609"/>
    </source>
</evidence>
<evidence type="ECO:0008006" key="15">
    <source>
        <dbReference type="Google" id="ProtNLM"/>
    </source>
</evidence>
<evidence type="ECO:0000256" key="4">
    <source>
        <dbReference type="ARBA" id="ARBA00023002"/>
    </source>
</evidence>
<keyword evidence="3" id="KW-0677">Repeat</keyword>
<evidence type="ECO:0000256" key="2">
    <source>
        <dbReference type="ARBA" id="ARBA00022723"/>
    </source>
</evidence>
<evidence type="ECO:0000313" key="14">
    <source>
        <dbReference type="Proteomes" id="UP001324427"/>
    </source>
</evidence>
<sequence length="1430" mass="145974">MRTAVWSLAFLASVGPALAIPGFNRAKATKDVKAIEKEIAELEADRAGWSKHGSWAHYNRTGWGNMTIDGTATGGTYTQPAPTGGWGYGGQPNGNGQGGAPGYDGGSSIESAQPTPESTDYPGQPSPQTHDNQPSSYSPGNHASSTPAAPAYGGSSAVSIEISPVTEPASSTITPVPYGSYTPPGWGSSPAETTTADVITTYATVYPVSSEYTSGSSTLTTSYSTTSTVTTSYKTTITITANAGSASSATSGTAPSGIKTASSSSRSSAPDSEISVPIASAGSSTISPVPYGSYTPSGYSSGAESTFTATTTYVTTCDESSTYTSGSSTLTTTYTTVSTVTSTYETTVTVSASASSSSPLSPVTTSGSSSGTSPTSSALTAPVYGGSSSSSVGSSSSGPSPSSYGEHSSSAASSSIGPTPPSYGSSSATASSAQSSPLSPVTESTTTGSASSSAPTVPSYGGSSSSPESRSSSSPASPVTGSASFSSSSTADSSSVGSITSVSSAPVSFTTYQTTCTETANGTTYTTVHTHSAPLSGTGSSGLPSYSANSSSAAGPYPTGSYGVSSSSSLTGPYPTGTYASISSSSVPSPSHTGSYASGSSSSVAGPYPTGSYGSGSSSSVAGPLPTGSYGSGSSTSVGGTGTSTSESSYTTFTSLCTDNGTTVVHTHSQPITTGLNGTTTSPVVGPTGTGVSTTSASGSFSYSVNSTASGPITGTGTSTSETSFTTFTSLCTENGTSVIHTHSAPITTGFNGTSTTPSVGPTGTGTTLTSSSVSGGVTYSANSTTSTPIGTGSSTSETSFTTFTSLCTENGTAVIHTHSAPITTASSSLSSTTATYSAGNSTTSVPGSTGTGVSKTSSSSSTSSTCSTKPTSTAACIPCDGQPGSDPDSFCGFTALDNSYDVMPITCVTREYDFEITNTTLAPDGFERLVLAINGQMPGPLIEANWGDEIVVNVKNSMQTNGSTIHWHGQRQNYTNEMDGVASITQCPIAPGESMTYRFKASNYGTSWYHSHYAIQTYEGVFGPMIIHGPSSSDTTYEAEEMIVLQDWSHVPVDQMYDAAQDVGPTPENGPRVLDTGLINGKNVWGTDGAANATGERFSMTVTPGKTYLLRLVNTAIQSTFAYYIDGHTMTVIASDFVPIVPYQTDVLFINIGQRYDVLVTFDQDVDDYWMRSDNQNECATVTYADNIKGIIHYDGGANGVPTSTANSYTSGCQDEPYSSLVPYYAMNAGELQDEIYKTVTIGGNGGSPNLYKWSLSGTTFQSQWGDPTLLDIVKNGTVPTYSGNLAIEVPNLGEWVYVIIDSPIPFPHPIHLHGHDFYVLAQGTGLYTSAVELNLVNPPRRDVAMMPWDPQAGLGGHLVLAFITDNPGVWLMHCHIGWHAAMGFALQIIENLDGIKDTVTDTCLLQDTCKAYNAYATEYDITTKDSGI</sequence>
<evidence type="ECO:0000259" key="12">
    <source>
        <dbReference type="Pfam" id="PF07732"/>
    </source>
</evidence>
<feature type="region of interest" description="Disordered" evidence="8">
    <location>
        <begin position="581"/>
        <end position="651"/>
    </location>
</feature>
<feature type="region of interest" description="Disordered" evidence="8">
    <location>
        <begin position="750"/>
        <end position="797"/>
    </location>
</feature>
<feature type="compositionally biased region" description="Low complexity" evidence="8">
    <location>
        <begin position="627"/>
        <end position="651"/>
    </location>
</feature>
<organism evidence="13 14">
    <name type="scientific">Oleoguttula mirabilis</name>
    <dbReference type="NCBI Taxonomy" id="1507867"/>
    <lineage>
        <taxon>Eukaryota</taxon>
        <taxon>Fungi</taxon>
        <taxon>Dikarya</taxon>
        <taxon>Ascomycota</taxon>
        <taxon>Pezizomycotina</taxon>
        <taxon>Dothideomycetes</taxon>
        <taxon>Dothideomycetidae</taxon>
        <taxon>Mycosphaerellales</taxon>
        <taxon>Teratosphaeriaceae</taxon>
        <taxon>Oleoguttula</taxon>
    </lineage>
</organism>
<protein>
    <recommendedName>
        <fullName evidence="15">Laccase</fullName>
    </recommendedName>
</protein>
<dbReference type="FunFam" id="2.60.40.420:FF:000038">
    <property type="entry name" value="Extracellular dihydrogeodin oxidase/laccase"/>
    <property type="match status" value="1"/>
</dbReference>
<keyword evidence="9" id="KW-0732">Signal</keyword>
<feature type="compositionally biased region" description="Low complexity" evidence="8">
    <location>
        <begin position="753"/>
        <end position="797"/>
    </location>
</feature>
<name>A0AAV9JUS5_9PEZI</name>
<feature type="compositionally biased region" description="Low complexity" evidence="8">
    <location>
        <begin position="555"/>
        <end position="569"/>
    </location>
</feature>
<dbReference type="InterPro" id="IPR011706">
    <property type="entry name" value="Cu-oxidase_C"/>
</dbReference>
<dbReference type="CDD" id="cd13901">
    <property type="entry name" value="CuRO_3_MaLCC_like"/>
    <property type="match status" value="1"/>
</dbReference>
<feature type="chain" id="PRO_5043485578" description="Laccase" evidence="9">
    <location>
        <begin position="20"/>
        <end position="1430"/>
    </location>
</feature>
<dbReference type="GO" id="GO:0016491">
    <property type="term" value="F:oxidoreductase activity"/>
    <property type="evidence" value="ECO:0007669"/>
    <property type="project" value="UniProtKB-KW"/>
</dbReference>
<dbReference type="Proteomes" id="UP001324427">
    <property type="component" value="Unassembled WGS sequence"/>
</dbReference>
<feature type="region of interest" description="Disordered" evidence="8">
    <location>
        <begin position="536"/>
        <end position="569"/>
    </location>
</feature>
<dbReference type="InterPro" id="IPR001117">
    <property type="entry name" value="Cu-oxidase_2nd"/>
</dbReference>
<evidence type="ECO:0000256" key="7">
    <source>
        <dbReference type="SAM" id="Coils"/>
    </source>
</evidence>
<feature type="signal peptide" evidence="9">
    <location>
        <begin position="1"/>
        <end position="19"/>
    </location>
</feature>
<dbReference type="Pfam" id="PF07731">
    <property type="entry name" value="Cu-oxidase_2"/>
    <property type="match status" value="1"/>
</dbReference>
<feature type="region of interest" description="Disordered" evidence="8">
    <location>
        <begin position="74"/>
        <end position="153"/>
    </location>
</feature>
<evidence type="ECO:0000256" key="8">
    <source>
        <dbReference type="SAM" id="MobiDB-lite"/>
    </source>
</evidence>
<dbReference type="EMBL" id="JAVFHQ010000004">
    <property type="protein sequence ID" value="KAK4549416.1"/>
    <property type="molecule type" value="Genomic_DNA"/>
</dbReference>